<dbReference type="AlphaFoldDB" id="A0AAW1H5Q4"/>
<dbReference type="GO" id="GO:0030833">
    <property type="term" value="P:regulation of actin filament polymerization"/>
    <property type="evidence" value="ECO:0007669"/>
    <property type="project" value="InterPro"/>
</dbReference>
<evidence type="ECO:0000313" key="1">
    <source>
        <dbReference type="EMBL" id="KAK9669095.1"/>
    </source>
</evidence>
<keyword evidence="2" id="KW-1185">Reference proteome</keyword>
<proteinExistence type="predicted"/>
<comment type="caution">
    <text evidence="1">The sequence shown here is derived from an EMBL/GenBank/DDBJ whole genome shotgun (WGS) entry which is preliminary data.</text>
</comment>
<evidence type="ECO:0000313" key="2">
    <source>
        <dbReference type="Proteomes" id="UP001443914"/>
    </source>
</evidence>
<gene>
    <name evidence="1" type="ORF">RND81_13G108700</name>
</gene>
<sequence length="59" mass="6524">MLLCLMISTNLLYKANMNAGSVLEYALAFTSAALDKYCSKWSATPKTGFVDITTSKDFY</sequence>
<dbReference type="EMBL" id="JBDFQZ010000013">
    <property type="protein sequence ID" value="KAK9669095.1"/>
    <property type="molecule type" value="Genomic_DNA"/>
</dbReference>
<organism evidence="1 2">
    <name type="scientific">Saponaria officinalis</name>
    <name type="common">Common soapwort</name>
    <name type="synonym">Lychnis saponaria</name>
    <dbReference type="NCBI Taxonomy" id="3572"/>
    <lineage>
        <taxon>Eukaryota</taxon>
        <taxon>Viridiplantae</taxon>
        <taxon>Streptophyta</taxon>
        <taxon>Embryophyta</taxon>
        <taxon>Tracheophyta</taxon>
        <taxon>Spermatophyta</taxon>
        <taxon>Magnoliopsida</taxon>
        <taxon>eudicotyledons</taxon>
        <taxon>Gunneridae</taxon>
        <taxon>Pentapetalae</taxon>
        <taxon>Caryophyllales</taxon>
        <taxon>Caryophyllaceae</taxon>
        <taxon>Caryophylleae</taxon>
        <taxon>Saponaria</taxon>
    </lineage>
</organism>
<dbReference type="Proteomes" id="UP001443914">
    <property type="component" value="Unassembled WGS sequence"/>
</dbReference>
<protein>
    <submittedName>
        <fullName evidence="1">Uncharacterized protein</fullName>
    </submittedName>
</protein>
<accession>A0AAW1H5Q4</accession>
<reference evidence="1" key="1">
    <citation type="submission" date="2024-03" db="EMBL/GenBank/DDBJ databases">
        <title>WGS assembly of Saponaria officinalis var. Norfolk2.</title>
        <authorList>
            <person name="Jenkins J."/>
            <person name="Shu S."/>
            <person name="Grimwood J."/>
            <person name="Barry K."/>
            <person name="Goodstein D."/>
            <person name="Schmutz J."/>
            <person name="Leebens-Mack J."/>
            <person name="Osbourn A."/>
        </authorList>
    </citation>
    <scope>NUCLEOTIDE SEQUENCE [LARGE SCALE GENOMIC DNA]</scope>
    <source>
        <strain evidence="1">JIC</strain>
    </source>
</reference>
<dbReference type="Pfam" id="PF05994">
    <property type="entry name" value="FragX_IP"/>
    <property type="match status" value="1"/>
</dbReference>
<dbReference type="GO" id="GO:0031267">
    <property type="term" value="F:small GTPase binding"/>
    <property type="evidence" value="ECO:0007669"/>
    <property type="project" value="InterPro"/>
</dbReference>
<dbReference type="InterPro" id="IPR008081">
    <property type="entry name" value="Cytoplasmic_FMR1-int"/>
</dbReference>
<name>A0AAW1H5Q4_SAPOF</name>